<evidence type="ECO:0000256" key="7">
    <source>
        <dbReference type="ARBA" id="ARBA00049929"/>
    </source>
</evidence>
<gene>
    <name evidence="8" type="primary">trpS</name>
    <name evidence="10" type="ORF">U473_05555</name>
</gene>
<evidence type="ECO:0000313" key="10">
    <source>
        <dbReference type="EMBL" id="KXG43539.1"/>
    </source>
</evidence>
<dbReference type="InterPro" id="IPR002305">
    <property type="entry name" value="aa-tRNA-synth_Ic"/>
</dbReference>
<feature type="binding site" evidence="8">
    <location>
        <begin position="8"/>
        <end position="10"/>
    </location>
    <ligand>
        <name>ATP</name>
        <dbReference type="ChEBI" id="CHEBI:30616"/>
    </ligand>
</feature>
<keyword evidence="11" id="KW-1185">Reference proteome</keyword>
<dbReference type="AlphaFoldDB" id="A0A135L3T2"/>
<comment type="function">
    <text evidence="8">Catalyzes the attachment of tryptophan to tRNA(Trp).</text>
</comment>
<dbReference type="FunFam" id="1.10.240.10:FF:000005">
    <property type="entry name" value="Tryptophan--tRNA ligase"/>
    <property type="match status" value="1"/>
</dbReference>
<comment type="similarity">
    <text evidence="1 8 9">Belongs to the class-I aminoacyl-tRNA synthetase family.</text>
</comment>
<feature type="short sequence motif" description="'KMSKS' region" evidence="8">
    <location>
        <begin position="189"/>
        <end position="193"/>
    </location>
</feature>
<proteinExistence type="inferred from homology"/>
<comment type="subunit">
    <text evidence="8">Homodimer.</text>
</comment>
<evidence type="ECO:0000256" key="3">
    <source>
        <dbReference type="ARBA" id="ARBA00022741"/>
    </source>
</evidence>
<dbReference type="GO" id="GO:0005524">
    <property type="term" value="F:ATP binding"/>
    <property type="evidence" value="ECO:0007669"/>
    <property type="project" value="UniProtKB-UniRule"/>
</dbReference>
<dbReference type="InterPro" id="IPR050203">
    <property type="entry name" value="Trp-tRNA_synthetase"/>
</dbReference>
<feature type="binding site" evidence="8">
    <location>
        <position position="182"/>
    </location>
    <ligand>
        <name>ATP</name>
        <dbReference type="ChEBI" id="CHEBI:30616"/>
    </ligand>
</feature>
<dbReference type="Gene3D" id="1.10.240.10">
    <property type="entry name" value="Tyrosyl-Transfer RNA Synthetase"/>
    <property type="match status" value="1"/>
</dbReference>
<evidence type="ECO:0000256" key="4">
    <source>
        <dbReference type="ARBA" id="ARBA00022840"/>
    </source>
</evidence>
<feature type="binding site" evidence="8">
    <location>
        <begin position="16"/>
        <end position="17"/>
    </location>
    <ligand>
        <name>ATP</name>
        <dbReference type="ChEBI" id="CHEBI:30616"/>
    </ligand>
</feature>
<name>A0A135L3T2_9BACI</name>
<dbReference type="InterPro" id="IPR002306">
    <property type="entry name" value="Trp-tRNA-ligase"/>
</dbReference>
<sequence>MRILSGIQPSGKLHLGNYFGMMKRMVDYQENNELYAFIVNYHALTSVFDAKKLQEGTFNAACDFLALGMDPEKSTFWVQSDVPEVTELTWLLSNVTSMGLLERAHAYKDKVVKGIPATHGLFSYPVLMAADILAYGGERVPVGKDQKQHIEIARDIAERFNATYGETFVLPEEDIEEEIATVPGIDGQKMSKSYGNTIEIFADEETLRKKVMSIVTDTTPVDEPKPIENNTLYEIYSLFLNPAEKEELKDRFLTPGLKYGEVKKELFGMIWEYFRPYREKRKGYANDRGEVMNILQKGANKARETASHYVQLARKNVGLYYWDK</sequence>
<dbReference type="PROSITE" id="PS00178">
    <property type="entry name" value="AA_TRNA_LIGASE_I"/>
    <property type="match status" value="1"/>
</dbReference>
<keyword evidence="6 8" id="KW-0030">Aminoacyl-tRNA synthetase</keyword>
<dbReference type="GO" id="GO:0004830">
    <property type="term" value="F:tryptophan-tRNA ligase activity"/>
    <property type="evidence" value="ECO:0007669"/>
    <property type="project" value="UniProtKB-UniRule"/>
</dbReference>
<dbReference type="InterPro" id="IPR014729">
    <property type="entry name" value="Rossmann-like_a/b/a_fold"/>
</dbReference>
<reference evidence="10 11" key="1">
    <citation type="submission" date="2016-02" db="EMBL/GenBank/DDBJ databases">
        <title>Draft Genome for Tepidibacillus decaturensis nov. sp. Strain Z9, an Anaerobic, Moderately Thermophilic and Heterotrophic Bacterium from Deep Subsurface of the Illinois Basin, USA.</title>
        <authorList>
            <person name="Dong Y."/>
            <person name="Chang J.Y."/>
            <person name="Sanford R."/>
            <person name="Fouke B.W."/>
        </authorList>
    </citation>
    <scope>NUCLEOTIDE SEQUENCE [LARGE SCALE GENOMIC DNA]</scope>
    <source>
        <strain evidence="10 11">Z9</strain>
    </source>
</reference>
<dbReference type="HAMAP" id="MF_00140_B">
    <property type="entry name" value="Trp_tRNA_synth_B"/>
    <property type="match status" value="1"/>
</dbReference>
<accession>A0A135L3T2</accession>
<comment type="caution">
    <text evidence="10">The sequence shown here is derived from an EMBL/GenBank/DDBJ whole genome shotgun (WGS) entry which is preliminary data.</text>
</comment>
<dbReference type="CDD" id="cd00806">
    <property type="entry name" value="TrpRS_core"/>
    <property type="match status" value="1"/>
</dbReference>
<dbReference type="Pfam" id="PF00579">
    <property type="entry name" value="tRNA-synt_1b"/>
    <property type="match status" value="1"/>
</dbReference>
<feature type="binding site" evidence="8">
    <location>
        <begin position="189"/>
        <end position="193"/>
    </location>
    <ligand>
        <name>ATP</name>
        <dbReference type="ChEBI" id="CHEBI:30616"/>
    </ligand>
</feature>
<dbReference type="EMBL" id="LSKU01000001">
    <property type="protein sequence ID" value="KXG43539.1"/>
    <property type="molecule type" value="Genomic_DNA"/>
</dbReference>
<evidence type="ECO:0000313" key="11">
    <source>
        <dbReference type="Proteomes" id="UP000070352"/>
    </source>
</evidence>
<evidence type="ECO:0000256" key="9">
    <source>
        <dbReference type="RuleBase" id="RU363036"/>
    </source>
</evidence>
<feature type="binding site" evidence="8">
    <location>
        <begin position="143"/>
        <end position="145"/>
    </location>
    <ligand>
        <name>ATP</name>
        <dbReference type="ChEBI" id="CHEBI:30616"/>
    </ligand>
</feature>
<keyword evidence="2 8" id="KW-0436">Ligase</keyword>
<keyword evidence="5 8" id="KW-0648">Protein biosynthesis</keyword>
<dbReference type="GO" id="GO:0005829">
    <property type="term" value="C:cytosol"/>
    <property type="evidence" value="ECO:0007669"/>
    <property type="project" value="TreeGrafter"/>
</dbReference>
<dbReference type="PANTHER" id="PTHR43766">
    <property type="entry name" value="TRYPTOPHAN--TRNA LIGASE, MITOCHONDRIAL"/>
    <property type="match status" value="1"/>
</dbReference>
<keyword evidence="4 8" id="KW-0067">ATP-binding</keyword>
<dbReference type="NCBIfam" id="TIGR00233">
    <property type="entry name" value="trpS"/>
    <property type="match status" value="1"/>
</dbReference>
<dbReference type="GO" id="GO:0006436">
    <property type="term" value="P:tryptophanyl-tRNA aminoacylation"/>
    <property type="evidence" value="ECO:0007669"/>
    <property type="project" value="UniProtKB-UniRule"/>
</dbReference>
<evidence type="ECO:0000256" key="5">
    <source>
        <dbReference type="ARBA" id="ARBA00022917"/>
    </source>
</evidence>
<dbReference type="Proteomes" id="UP000070352">
    <property type="component" value="Unassembled WGS sequence"/>
</dbReference>
<protein>
    <recommendedName>
        <fullName evidence="8">Tryptophan--tRNA ligase</fullName>
        <ecNumber evidence="8">6.1.1.2</ecNumber>
    </recommendedName>
    <alternativeName>
        <fullName evidence="8">Tryptophanyl-tRNA synthetase</fullName>
        <shortName evidence="8">TrpRS</shortName>
    </alternativeName>
</protein>
<dbReference type="STRING" id="1413211.U473_05555"/>
<dbReference type="PANTHER" id="PTHR43766:SF1">
    <property type="entry name" value="TRYPTOPHAN--TRNA LIGASE, MITOCHONDRIAL"/>
    <property type="match status" value="1"/>
</dbReference>
<dbReference type="EC" id="6.1.1.2" evidence="8"/>
<dbReference type="OrthoDB" id="9801042at2"/>
<dbReference type="PRINTS" id="PR01039">
    <property type="entry name" value="TRNASYNTHTRP"/>
</dbReference>
<evidence type="ECO:0000256" key="2">
    <source>
        <dbReference type="ARBA" id="ARBA00022598"/>
    </source>
</evidence>
<evidence type="ECO:0000256" key="1">
    <source>
        <dbReference type="ARBA" id="ARBA00005594"/>
    </source>
</evidence>
<keyword evidence="8" id="KW-0963">Cytoplasm</keyword>
<comment type="subcellular location">
    <subcellularLocation>
        <location evidence="8">Cytoplasm</location>
    </subcellularLocation>
</comment>
<organism evidence="10 11">
    <name type="scientific">Tepidibacillus decaturensis</name>
    <dbReference type="NCBI Taxonomy" id="1413211"/>
    <lineage>
        <taxon>Bacteria</taxon>
        <taxon>Bacillati</taxon>
        <taxon>Bacillota</taxon>
        <taxon>Bacilli</taxon>
        <taxon>Bacillales</taxon>
        <taxon>Bacillaceae</taxon>
        <taxon>Tepidibacillus</taxon>
    </lineage>
</organism>
<feature type="binding site" evidence="8">
    <location>
        <position position="131"/>
    </location>
    <ligand>
        <name>L-tryptophan</name>
        <dbReference type="ChEBI" id="CHEBI:57912"/>
    </ligand>
</feature>
<evidence type="ECO:0000256" key="8">
    <source>
        <dbReference type="HAMAP-Rule" id="MF_00140"/>
    </source>
</evidence>
<evidence type="ECO:0000256" key="6">
    <source>
        <dbReference type="ARBA" id="ARBA00023146"/>
    </source>
</evidence>
<comment type="catalytic activity">
    <reaction evidence="7 8">
        <text>tRNA(Trp) + L-tryptophan + ATP = L-tryptophyl-tRNA(Trp) + AMP + diphosphate + H(+)</text>
        <dbReference type="Rhea" id="RHEA:24080"/>
        <dbReference type="Rhea" id="RHEA-COMP:9671"/>
        <dbReference type="Rhea" id="RHEA-COMP:9705"/>
        <dbReference type="ChEBI" id="CHEBI:15378"/>
        <dbReference type="ChEBI" id="CHEBI:30616"/>
        <dbReference type="ChEBI" id="CHEBI:33019"/>
        <dbReference type="ChEBI" id="CHEBI:57912"/>
        <dbReference type="ChEBI" id="CHEBI:78442"/>
        <dbReference type="ChEBI" id="CHEBI:78535"/>
        <dbReference type="ChEBI" id="CHEBI:456215"/>
        <dbReference type="EC" id="6.1.1.2"/>
    </reaction>
</comment>
<keyword evidence="3 8" id="KW-0547">Nucleotide-binding</keyword>
<dbReference type="SUPFAM" id="SSF52374">
    <property type="entry name" value="Nucleotidylyl transferase"/>
    <property type="match status" value="1"/>
</dbReference>
<dbReference type="InterPro" id="IPR024109">
    <property type="entry name" value="Trp-tRNA-ligase_bac-type"/>
</dbReference>
<dbReference type="RefSeq" id="WP_068724163.1">
    <property type="nucleotide sequence ID" value="NZ_LSKU01000001.1"/>
</dbReference>
<dbReference type="InterPro" id="IPR001412">
    <property type="entry name" value="aa-tRNA-synth_I_CS"/>
</dbReference>
<feature type="short sequence motif" description="'HIGH' region" evidence="8">
    <location>
        <begin position="9"/>
        <end position="17"/>
    </location>
</feature>
<dbReference type="Gene3D" id="3.40.50.620">
    <property type="entry name" value="HUPs"/>
    <property type="match status" value="1"/>
</dbReference>